<dbReference type="InterPro" id="IPR037682">
    <property type="entry name" value="TonB_C"/>
</dbReference>
<feature type="signal peptide" evidence="10">
    <location>
        <begin position="1"/>
        <end position="20"/>
    </location>
</feature>
<comment type="subcellular location">
    <subcellularLocation>
        <location evidence="1">Cell inner membrane</location>
        <topology evidence="1">Single-pass membrane protein</topology>
        <orientation evidence="1">Periplasmic side</orientation>
    </subcellularLocation>
</comment>
<keyword evidence="7" id="KW-0653">Protein transport</keyword>
<evidence type="ECO:0000256" key="6">
    <source>
        <dbReference type="ARBA" id="ARBA00022692"/>
    </source>
</evidence>
<sequence length="263" mass="27453">MKTLFAALLLVGGLARLAPAAAQTKARPATRPAAAKAPEKVYSADEVTPCSFDVLTATELIQSRAVYPADFLRTDPHGEVHVEFVVDAAGKAREAGIRQYVGYEPAPAAASAAVLAAVAGLPRLQPALREGKPVAVRMGLTIRYPNPPPSKMYTAGPNRVYAYAEQMPQLLTGGGGAAIVAAIQQHLEYPAAARAAGVAGRVYVRFVVGADGKVRDAQVMQGIGHGCDEAALAAVRQLPEFRPGRQNGCPVAVAYTAPLLFGM</sequence>
<accession>A0A9X2AFD2</accession>
<dbReference type="SUPFAM" id="SSF74653">
    <property type="entry name" value="TolA/TonB C-terminal domain"/>
    <property type="match status" value="2"/>
</dbReference>
<gene>
    <name evidence="12" type="ORF">MON38_09970</name>
</gene>
<keyword evidence="6" id="KW-0812">Transmembrane</keyword>
<comment type="caution">
    <text evidence="12">The sequence shown here is derived from an EMBL/GenBank/DDBJ whole genome shotgun (WGS) entry which is preliminary data.</text>
</comment>
<evidence type="ECO:0000256" key="9">
    <source>
        <dbReference type="ARBA" id="ARBA00023136"/>
    </source>
</evidence>
<evidence type="ECO:0000256" key="8">
    <source>
        <dbReference type="ARBA" id="ARBA00022989"/>
    </source>
</evidence>
<dbReference type="PANTHER" id="PTHR33446">
    <property type="entry name" value="PROTEIN TONB-RELATED"/>
    <property type="match status" value="1"/>
</dbReference>
<evidence type="ECO:0000256" key="10">
    <source>
        <dbReference type="SAM" id="SignalP"/>
    </source>
</evidence>
<evidence type="ECO:0000256" key="7">
    <source>
        <dbReference type="ARBA" id="ARBA00022927"/>
    </source>
</evidence>
<evidence type="ECO:0000256" key="5">
    <source>
        <dbReference type="ARBA" id="ARBA00022519"/>
    </source>
</evidence>
<dbReference type="GO" id="GO:0015031">
    <property type="term" value="P:protein transport"/>
    <property type="evidence" value="ECO:0007669"/>
    <property type="project" value="UniProtKB-KW"/>
</dbReference>
<reference evidence="12" key="1">
    <citation type="submission" date="2022-03" db="EMBL/GenBank/DDBJ databases">
        <title>Bacterial whole genome sequence for Hymenobacter sp. DH14.</title>
        <authorList>
            <person name="Le V."/>
        </authorList>
    </citation>
    <scope>NUCLEOTIDE SEQUENCE</scope>
    <source>
        <strain evidence="12">DH14</strain>
    </source>
</reference>
<dbReference type="GO" id="GO:0055085">
    <property type="term" value="P:transmembrane transport"/>
    <property type="evidence" value="ECO:0007669"/>
    <property type="project" value="InterPro"/>
</dbReference>
<protein>
    <submittedName>
        <fullName evidence="12">Energy transducer TonB</fullName>
    </submittedName>
</protein>
<dbReference type="GO" id="GO:0031992">
    <property type="term" value="F:energy transducer activity"/>
    <property type="evidence" value="ECO:0007669"/>
    <property type="project" value="TreeGrafter"/>
</dbReference>
<dbReference type="InterPro" id="IPR051045">
    <property type="entry name" value="TonB-dependent_transducer"/>
</dbReference>
<dbReference type="Gene3D" id="3.30.1150.10">
    <property type="match status" value="2"/>
</dbReference>
<dbReference type="PROSITE" id="PS52015">
    <property type="entry name" value="TONB_CTD"/>
    <property type="match status" value="1"/>
</dbReference>
<keyword evidence="8" id="KW-1133">Transmembrane helix</keyword>
<proteinExistence type="inferred from homology"/>
<keyword evidence="10" id="KW-0732">Signal</keyword>
<dbReference type="Pfam" id="PF03544">
    <property type="entry name" value="TonB_C"/>
    <property type="match status" value="2"/>
</dbReference>
<feature type="chain" id="PRO_5040899123" evidence="10">
    <location>
        <begin position="21"/>
        <end position="263"/>
    </location>
</feature>
<dbReference type="GO" id="GO:0098797">
    <property type="term" value="C:plasma membrane protein complex"/>
    <property type="evidence" value="ECO:0007669"/>
    <property type="project" value="TreeGrafter"/>
</dbReference>
<evidence type="ECO:0000256" key="1">
    <source>
        <dbReference type="ARBA" id="ARBA00004383"/>
    </source>
</evidence>
<comment type="similarity">
    <text evidence="2">Belongs to the TonB family.</text>
</comment>
<evidence type="ECO:0000313" key="13">
    <source>
        <dbReference type="Proteomes" id="UP001139193"/>
    </source>
</evidence>
<keyword evidence="3" id="KW-0813">Transport</keyword>
<evidence type="ECO:0000259" key="11">
    <source>
        <dbReference type="PROSITE" id="PS52015"/>
    </source>
</evidence>
<keyword evidence="4" id="KW-1003">Cell membrane</keyword>
<dbReference type="EMBL" id="JALBGC010000003">
    <property type="protein sequence ID" value="MCI1187747.1"/>
    <property type="molecule type" value="Genomic_DNA"/>
</dbReference>
<dbReference type="Proteomes" id="UP001139193">
    <property type="component" value="Unassembled WGS sequence"/>
</dbReference>
<keyword evidence="5" id="KW-0997">Cell inner membrane</keyword>
<evidence type="ECO:0000256" key="3">
    <source>
        <dbReference type="ARBA" id="ARBA00022448"/>
    </source>
</evidence>
<dbReference type="InterPro" id="IPR006260">
    <property type="entry name" value="TonB/TolA_C"/>
</dbReference>
<organism evidence="12 13">
    <name type="scientific">Hymenobacter cyanobacteriorum</name>
    <dbReference type="NCBI Taxonomy" id="2926463"/>
    <lineage>
        <taxon>Bacteria</taxon>
        <taxon>Pseudomonadati</taxon>
        <taxon>Bacteroidota</taxon>
        <taxon>Cytophagia</taxon>
        <taxon>Cytophagales</taxon>
        <taxon>Hymenobacteraceae</taxon>
        <taxon>Hymenobacter</taxon>
    </lineage>
</organism>
<evidence type="ECO:0000256" key="4">
    <source>
        <dbReference type="ARBA" id="ARBA00022475"/>
    </source>
</evidence>
<feature type="domain" description="TonB C-terminal" evidence="11">
    <location>
        <begin position="174"/>
        <end position="263"/>
    </location>
</feature>
<dbReference type="AlphaFoldDB" id="A0A9X2AFD2"/>
<dbReference type="RefSeq" id="WP_241936022.1">
    <property type="nucleotide sequence ID" value="NZ_JALBGC010000003.1"/>
</dbReference>
<keyword evidence="9" id="KW-0472">Membrane</keyword>
<dbReference type="NCBIfam" id="TIGR01352">
    <property type="entry name" value="tonB_Cterm"/>
    <property type="match status" value="1"/>
</dbReference>
<name>A0A9X2AFD2_9BACT</name>
<keyword evidence="13" id="KW-1185">Reference proteome</keyword>
<dbReference type="PANTHER" id="PTHR33446:SF2">
    <property type="entry name" value="PROTEIN TONB"/>
    <property type="match status" value="1"/>
</dbReference>
<evidence type="ECO:0000313" key="12">
    <source>
        <dbReference type="EMBL" id="MCI1187747.1"/>
    </source>
</evidence>
<evidence type="ECO:0000256" key="2">
    <source>
        <dbReference type="ARBA" id="ARBA00006555"/>
    </source>
</evidence>